<dbReference type="GO" id="GO:0006303">
    <property type="term" value="P:double-strand break repair via nonhomologous end joining"/>
    <property type="evidence" value="ECO:0007669"/>
    <property type="project" value="TreeGrafter"/>
</dbReference>
<dbReference type="Pfam" id="PF01068">
    <property type="entry name" value="DNA_ligase_A_M"/>
    <property type="match status" value="1"/>
</dbReference>
<dbReference type="InterPro" id="IPR012340">
    <property type="entry name" value="NA-bd_OB-fold"/>
</dbReference>
<dbReference type="CDD" id="cd07903">
    <property type="entry name" value="Adenylation_DNA_ligase_IV"/>
    <property type="match status" value="1"/>
</dbReference>
<dbReference type="PROSITE" id="PS50160">
    <property type="entry name" value="DNA_LIGASE_A3"/>
    <property type="match status" value="1"/>
</dbReference>
<dbReference type="InterPro" id="IPR029710">
    <property type="entry name" value="LIG4"/>
</dbReference>
<feature type="domain" description="ATP-dependent DNA ligase family profile" evidence="5">
    <location>
        <begin position="46"/>
        <end position="167"/>
    </location>
</feature>
<name>A0A0T6ASZ8_9SCAR</name>
<dbReference type="GO" id="GO:0006310">
    <property type="term" value="P:DNA recombination"/>
    <property type="evidence" value="ECO:0007669"/>
    <property type="project" value="InterPro"/>
</dbReference>
<dbReference type="GO" id="GO:0003910">
    <property type="term" value="F:DNA ligase (ATP) activity"/>
    <property type="evidence" value="ECO:0007669"/>
    <property type="project" value="InterPro"/>
</dbReference>
<dbReference type="GO" id="GO:0003677">
    <property type="term" value="F:DNA binding"/>
    <property type="evidence" value="ECO:0007669"/>
    <property type="project" value="InterPro"/>
</dbReference>
<dbReference type="InterPro" id="IPR044125">
    <property type="entry name" value="Adenylation_DNA_ligase_IV"/>
</dbReference>
<dbReference type="GO" id="GO:0046872">
    <property type="term" value="F:metal ion binding"/>
    <property type="evidence" value="ECO:0007669"/>
    <property type="project" value="UniProtKB-KW"/>
</dbReference>
<dbReference type="Proteomes" id="UP000051574">
    <property type="component" value="Unassembled WGS sequence"/>
</dbReference>
<evidence type="ECO:0000256" key="1">
    <source>
        <dbReference type="ARBA" id="ARBA00022723"/>
    </source>
</evidence>
<dbReference type="InterPro" id="IPR012310">
    <property type="entry name" value="DNA_ligase_ATP-dep_cent"/>
</dbReference>
<dbReference type="GO" id="GO:0005524">
    <property type="term" value="F:ATP binding"/>
    <property type="evidence" value="ECO:0007669"/>
    <property type="project" value="InterPro"/>
</dbReference>
<comment type="caution">
    <text evidence="6">The sequence shown here is derived from an EMBL/GenBank/DDBJ whole genome shotgun (WGS) entry which is preliminary data.</text>
</comment>
<gene>
    <name evidence="6" type="ORF">AMK59_7260</name>
</gene>
<evidence type="ECO:0000256" key="2">
    <source>
        <dbReference type="ARBA" id="ARBA00022763"/>
    </source>
</evidence>
<evidence type="ECO:0000256" key="3">
    <source>
        <dbReference type="ARBA" id="ARBA00022842"/>
    </source>
</evidence>
<dbReference type="AlphaFoldDB" id="A0A0T6ASZ8"/>
<reference evidence="6 7" key="1">
    <citation type="submission" date="2015-09" db="EMBL/GenBank/DDBJ databases">
        <title>Draft genome of the scarab beetle Oryctes borbonicus.</title>
        <authorList>
            <person name="Meyer J.M."/>
            <person name="Markov G.V."/>
            <person name="Baskaran P."/>
            <person name="Herrmann M."/>
            <person name="Sommer R.J."/>
            <person name="Roedelsperger C."/>
        </authorList>
    </citation>
    <scope>NUCLEOTIDE SEQUENCE [LARGE SCALE GENOMIC DNA]</scope>
    <source>
        <strain evidence="6">OB123</strain>
        <tissue evidence="6">Whole animal</tissue>
    </source>
</reference>
<dbReference type="Gene3D" id="3.30.470.30">
    <property type="entry name" value="DNA ligase/mRNA capping enzyme"/>
    <property type="match status" value="1"/>
</dbReference>
<dbReference type="SUPFAM" id="SSF56091">
    <property type="entry name" value="DNA ligase/mRNA capping enzyme, catalytic domain"/>
    <property type="match status" value="1"/>
</dbReference>
<organism evidence="6 7">
    <name type="scientific">Oryctes borbonicus</name>
    <dbReference type="NCBI Taxonomy" id="1629725"/>
    <lineage>
        <taxon>Eukaryota</taxon>
        <taxon>Metazoa</taxon>
        <taxon>Ecdysozoa</taxon>
        <taxon>Arthropoda</taxon>
        <taxon>Hexapoda</taxon>
        <taxon>Insecta</taxon>
        <taxon>Pterygota</taxon>
        <taxon>Neoptera</taxon>
        <taxon>Endopterygota</taxon>
        <taxon>Coleoptera</taxon>
        <taxon>Polyphaga</taxon>
        <taxon>Scarabaeiformia</taxon>
        <taxon>Scarabaeidae</taxon>
        <taxon>Dynastinae</taxon>
        <taxon>Oryctes</taxon>
    </lineage>
</organism>
<keyword evidence="2" id="KW-0227">DNA damage</keyword>
<evidence type="ECO:0000259" key="5">
    <source>
        <dbReference type="PROSITE" id="PS50160"/>
    </source>
</evidence>
<protein>
    <recommendedName>
        <fullName evidence="5">ATP-dependent DNA ligase family profile domain-containing protein</fullName>
    </recommendedName>
</protein>
<evidence type="ECO:0000313" key="7">
    <source>
        <dbReference type="Proteomes" id="UP000051574"/>
    </source>
</evidence>
<dbReference type="OrthoDB" id="151490at2759"/>
<dbReference type="PANTHER" id="PTHR45997">
    <property type="entry name" value="DNA LIGASE 4"/>
    <property type="match status" value="1"/>
</dbReference>
<dbReference type="Gene3D" id="2.40.50.140">
    <property type="entry name" value="Nucleic acid-binding proteins"/>
    <property type="match status" value="1"/>
</dbReference>
<sequence length="258" mass="29804">MYTPLLKRVFNINVKSIILDGEMMGWNRNSEIFGSKGMNFDVKNLSDTSVHRPCFCVFDILLFNGKILVKQPLKERVGILKDIFEPRKGVIQLSSIIEASSKHDIIKALNDSMDRKEEGIVFKDPDSIYIPNSRNGNWWKMKLEYFLGTMSDLDLIIMGGFYGKAKKINEFIVGVSAPIDATRKKYLSLANVTTGLSTEEWEAIRKYLEPHWMQTIDNNYENYRLVFGKIKPDVWIPPKKSCILEILMLKWKKQLVIS</sequence>
<keyword evidence="1" id="KW-0479">Metal-binding</keyword>
<accession>A0A0T6ASZ8</accession>
<evidence type="ECO:0000256" key="4">
    <source>
        <dbReference type="ARBA" id="ARBA00023204"/>
    </source>
</evidence>
<dbReference type="EMBL" id="LJIG01022885">
    <property type="protein sequence ID" value="KRT78225.1"/>
    <property type="molecule type" value="Genomic_DNA"/>
</dbReference>
<dbReference type="PANTHER" id="PTHR45997:SF1">
    <property type="entry name" value="DNA LIGASE 4"/>
    <property type="match status" value="1"/>
</dbReference>
<dbReference type="SUPFAM" id="SSF50249">
    <property type="entry name" value="Nucleic acid-binding proteins"/>
    <property type="match status" value="1"/>
</dbReference>
<dbReference type="GO" id="GO:0005958">
    <property type="term" value="C:DNA-dependent protein kinase-DNA ligase 4 complex"/>
    <property type="evidence" value="ECO:0007669"/>
    <property type="project" value="TreeGrafter"/>
</dbReference>
<proteinExistence type="predicted"/>
<keyword evidence="7" id="KW-1185">Reference proteome</keyword>
<keyword evidence="4" id="KW-0234">DNA repair</keyword>
<keyword evidence="3" id="KW-0460">Magnesium</keyword>
<dbReference type="GO" id="GO:0032807">
    <property type="term" value="C:DNA ligase IV complex"/>
    <property type="evidence" value="ECO:0007669"/>
    <property type="project" value="TreeGrafter"/>
</dbReference>
<dbReference type="GO" id="GO:0006297">
    <property type="term" value="P:nucleotide-excision repair, DNA gap filling"/>
    <property type="evidence" value="ECO:0007669"/>
    <property type="project" value="TreeGrafter"/>
</dbReference>
<evidence type="ECO:0000313" key="6">
    <source>
        <dbReference type="EMBL" id="KRT78225.1"/>
    </source>
</evidence>